<dbReference type="Proteomes" id="UP000004619">
    <property type="component" value="Unassembled WGS sequence"/>
</dbReference>
<keyword evidence="2" id="KW-1185">Reference proteome</keyword>
<evidence type="ECO:0000313" key="1">
    <source>
        <dbReference type="EMBL" id="EEU95233.1"/>
    </source>
</evidence>
<organism evidence="1 2">
    <name type="scientific">Faecalibacterium duncaniae (strain DSM 17677 / JCM 31915 / A2-165)</name>
    <name type="common">Faecalibacterium prausnitzii</name>
    <dbReference type="NCBI Taxonomy" id="411483"/>
    <lineage>
        <taxon>Bacteria</taxon>
        <taxon>Bacillati</taxon>
        <taxon>Bacillota</taxon>
        <taxon>Clostridia</taxon>
        <taxon>Eubacteriales</taxon>
        <taxon>Oscillospiraceae</taxon>
        <taxon>Faecalibacterium</taxon>
    </lineage>
</organism>
<name>C7HA57_FAED2</name>
<protein>
    <submittedName>
        <fullName evidence="1">Uncharacterized protein</fullName>
    </submittedName>
</protein>
<comment type="caution">
    <text evidence="1">The sequence shown here is derived from an EMBL/GenBank/DDBJ whole genome shotgun (WGS) entry which is preliminary data.</text>
</comment>
<proteinExistence type="predicted"/>
<accession>C7HA57</accession>
<evidence type="ECO:0000313" key="2">
    <source>
        <dbReference type="Proteomes" id="UP000004619"/>
    </source>
</evidence>
<sequence length="43" mass="4949">MSERPGRFFLLLSALTKAARKFCASSHCTVSFFLLCHYYTICQ</sequence>
<dbReference type="EMBL" id="ACOP02000085">
    <property type="protein sequence ID" value="EEU95233.1"/>
    <property type="molecule type" value="Genomic_DNA"/>
</dbReference>
<dbReference type="AlphaFoldDB" id="C7HA57"/>
<dbReference type="STRING" id="411483.FAEPRAA2165_03212"/>
<gene>
    <name evidence="1" type="ORF">FAEPRAA2165_03212</name>
</gene>
<reference evidence="1" key="1">
    <citation type="submission" date="2009-08" db="EMBL/GenBank/DDBJ databases">
        <authorList>
            <person name="Weinstock G."/>
            <person name="Sodergren E."/>
            <person name="Clifton S."/>
            <person name="Fulton L."/>
            <person name="Fulton B."/>
            <person name="Courtney L."/>
            <person name="Fronick C."/>
            <person name="Harrison M."/>
            <person name="Strong C."/>
            <person name="Farmer C."/>
            <person name="Delahaunty K."/>
            <person name="Markovic C."/>
            <person name="Hall O."/>
            <person name="Minx P."/>
            <person name="Tomlinson C."/>
            <person name="Mitreva M."/>
            <person name="Nelson J."/>
            <person name="Hou S."/>
            <person name="Wollam A."/>
            <person name="Pepin K.H."/>
            <person name="Johnson M."/>
            <person name="Bhonagiri V."/>
            <person name="Nash W.E."/>
            <person name="Warren W."/>
            <person name="Chinwalla A."/>
            <person name="Mardis E.R."/>
            <person name="Wilson R.K."/>
        </authorList>
    </citation>
    <scope>NUCLEOTIDE SEQUENCE [LARGE SCALE GENOMIC DNA]</scope>
    <source>
        <strain evidence="1">A2-165</strain>
    </source>
</reference>
<dbReference type="HOGENOM" id="CLU_3233870_0_0_9"/>